<evidence type="ECO:0000256" key="1">
    <source>
        <dbReference type="ARBA" id="ARBA00023125"/>
    </source>
</evidence>
<organism evidence="2 3">
    <name type="scientific">Sorangium cellulosum</name>
    <name type="common">Polyangium cellulosum</name>
    <dbReference type="NCBI Taxonomy" id="56"/>
    <lineage>
        <taxon>Bacteria</taxon>
        <taxon>Pseudomonadati</taxon>
        <taxon>Myxococcota</taxon>
        <taxon>Polyangia</taxon>
        <taxon>Polyangiales</taxon>
        <taxon>Polyangiaceae</taxon>
        <taxon>Sorangium</taxon>
    </lineage>
</organism>
<proteinExistence type="predicted"/>
<dbReference type="Gene3D" id="1.10.10.60">
    <property type="entry name" value="Homeodomain-like"/>
    <property type="match status" value="1"/>
</dbReference>
<evidence type="ECO:0008006" key="4">
    <source>
        <dbReference type="Google" id="ProtNLM"/>
    </source>
</evidence>
<accession>A0A4P2QYK9</accession>
<dbReference type="GO" id="GO:0005829">
    <property type="term" value="C:cytosol"/>
    <property type="evidence" value="ECO:0007669"/>
    <property type="project" value="TreeGrafter"/>
</dbReference>
<evidence type="ECO:0000313" key="3">
    <source>
        <dbReference type="Proteomes" id="UP000295497"/>
    </source>
</evidence>
<gene>
    <name evidence="2" type="ORF">SOCE836_078770</name>
</gene>
<dbReference type="AlphaFoldDB" id="A0A4P2QYK9"/>
<dbReference type="PANTHER" id="PTHR47894:SF1">
    <property type="entry name" value="HTH-TYPE TRANSCRIPTIONAL REGULATOR VQSM"/>
    <property type="match status" value="1"/>
</dbReference>
<name>A0A4P2QYK9_SORCE</name>
<keyword evidence="1" id="KW-0238">DNA-binding</keyword>
<dbReference type="GO" id="GO:0003700">
    <property type="term" value="F:DNA-binding transcription factor activity"/>
    <property type="evidence" value="ECO:0007669"/>
    <property type="project" value="TreeGrafter"/>
</dbReference>
<evidence type="ECO:0000313" key="2">
    <source>
        <dbReference type="EMBL" id="AUX35680.1"/>
    </source>
</evidence>
<dbReference type="PANTHER" id="PTHR47894">
    <property type="entry name" value="HTH-TYPE TRANSCRIPTIONAL REGULATOR GADX"/>
    <property type="match status" value="1"/>
</dbReference>
<protein>
    <recommendedName>
        <fullName evidence="4">HTH araC/xylS-type domain-containing protein</fullName>
    </recommendedName>
</protein>
<sequence length="85" mass="9619">MEPAVPVSPRACHRRSRGWHAILRELSSADGGVPSLPRVARALGTTERTLRRHLEAEGTSFRRLVDDVRRERAGSLLRRDQRGRP</sequence>
<dbReference type="Proteomes" id="UP000295497">
    <property type="component" value="Chromosome"/>
</dbReference>
<dbReference type="EMBL" id="CP012672">
    <property type="protein sequence ID" value="AUX35680.1"/>
    <property type="molecule type" value="Genomic_DNA"/>
</dbReference>
<dbReference type="GO" id="GO:0000976">
    <property type="term" value="F:transcription cis-regulatory region binding"/>
    <property type="evidence" value="ECO:0007669"/>
    <property type="project" value="TreeGrafter"/>
</dbReference>
<reference evidence="2 3" key="1">
    <citation type="submission" date="2015-09" db="EMBL/GenBank/DDBJ databases">
        <title>Sorangium comparison.</title>
        <authorList>
            <person name="Zaburannyi N."/>
            <person name="Bunk B."/>
            <person name="Overmann J."/>
            <person name="Mueller R."/>
        </authorList>
    </citation>
    <scope>NUCLEOTIDE SEQUENCE [LARGE SCALE GENOMIC DNA]</scope>
    <source>
        <strain evidence="2 3">So ce836</strain>
    </source>
</reference>